<evidence type="ECO:0000313" key="1">
    <source>
        <dbReference type="EMBL" id="KIN99931.1"/>
    </source>
</evidence>
<reference evidence="2" key="2">
    <citation type="submission" date="2015-01" db="EMBL/GenBank/DDBJ databases">
        <title>Evolutionary Origins and Diversification of the Mycorrhizal Mutualists.</title>
        <authorList>
            <consortium name="DOE Joint Genome Institute"/>
            <consortium name="Mycorrhizal Genomics Consortium"/>
            <person name="Kohler A."/>
            <person name="Kuo A."/>
            <person name="Nagy L.G."/>
            <person name="Floudas D."/>
            <person name="Copeland A."/>
            <person name="Barry K.W."/>
            <person name="Cichocki N."/>
            <person name="Veneault-Fourrey C."/>
            <person name="LaButti K."/>
            <person name="Lindquist E.A."/>
            <person name="Lipzen A."/>
            <person name="Lundell T."/>
            <person name="Morin E."/>
            <person name="Murat C."/>
            <person name="Riley R."/>
            <person name="Ohm R."/>
            <person name="Sun H."/>
            <person name="Tunlid A."/>
            <person name="Henrissat B."/>
            <person name="Grigoriev I.V."/>
            <person name="Hibbett D.S."/>
            <person name="Martin F."/>
        </authorList>
    </citation>
    <scope>NUCLEOTIDE SEQUENCE [LARGE SCALE GENOMIC DNA]</scope>
    <source>
        <strain evidence="2">Marx 270</strain>
    </source>
</reference>
<evidence type="ECO:0000313" key="2">
    <source>
        <dbReference type="Proteomes" id="UP000054217"/>
    </source>
</evidence>
<organism evidence="1 2">
    <name type="scientific">Pisolithus tinctorius Marx 270</name>
    <dbReference type="NCBI Taxonomy" id="870435"/>
    <lineage>
        <taxon>Eukaryota</taxon>
        <taxon>Fungi</taxon>
        <taxon>Dikarya</taxon>
        <taxon>Basidiomycota</taxon>
        <taxon>Agaricomycotina</taxon>
        <taxon>Agaricomycetes</taxon>
        <taxon>Agaricomycetidae</taxon>
        <taxon>Boletales</taxon>
        <taxon>Sclerodermatineae</taxon>
        <taxon>Pisolithaceae</taxon>
        <taxon>Pisolithus</taxon>
    </lineage>
</organism>
<gene>
    <name evidence="1" type="ORF">M404DRAFT_1004239</name>
</gene>
<dbReference type="AlphaFoldDB" id="A0A0C3JR21"/>
<reference evidence="1 2" key="1">
    <citation type="submission" date="2014-04" db="EMBL/GenBank/DDBJ databases">
        <authorList>
            <consortium name="DOE Joint Genome Institute"/>
            <person name="Kuo A."/>
            <person name="Kohler A."/>
            <person name="Costa M.D."/>
            <person name="Nagy L.G."/>
            <person name="Floudas D."/>
            <person name="Copeland A."/>
            <person name="Barry K.W."/>
            <person name="Cichocki N."/>
            <person name="Veneault-Fourrey C."/>
            <person name="LaButti K."/>
            <person name="Lindquist E.A."/>
            <person name="Lipzen A."/>
            <person name="Lundell T."/>
            <person name="Morin E."/>
            <person name="Murat C."/>
            <person name="Sun H."/>
            <person name="Tunlid A."/>
            <person name="Henrissat B."/>
            <person name="Grigoriev I.V."/>
            <person name="Hibbett D.S."/>
            <person name="Martin F."/>
            <person name="Nordberg H.P."/>
            <person name="Cantor M.N."/>
            <person name="Hua S.X."/>
        </authorList>
    </citation>
    <scope>NUCLEOTIDE SEQUENCE [LARGE SCALE GENOMIC DNA]</scope>
    <source>
        <strain evidence="1 2">Marx 270</strain>
    </source>
</reference>
<dbReference type="EMBL" id="KN832000">
    <property type="protein sequence ID" value="KIN99931.1"/>
    <property type="molecule type" value="Genomic_DNA"/>
</dbReference>
<sequence length="96" mass="10787">MRPFPNSKVGSQRATPRNSCPHQYCISSAVSVITIVARCTTPHTRAGFESVRYRAYDMALFLDTPQAFLAPNRAPNIGVSSWYRQNNIDILVDSFH</sequence>
<dbReference type="HOGENOM" id="CLU_2360600_0_0_1"/>
<accession>A0A0C3JR21</accession>
<dbReference type="InParanoid" id="A0A0C3JR21"/>
<proteinExistence type="predicted"/>
<protein>
    <submittedName>
        <fullName evidence="1">Uncharacterized protein</fullName>
    </submittedName>
</protein>
<name>A0A0C3JR21_PISTI</name>
<dbReference type="Proteomes" id="UP000054217">
    <property type="component" value="Unassembled WGS sequence"/>
</dbReference>
<keyword evidence="2" id="KW-1185">Reference proteome</keyword>